<keyword evidence="2" id="KW-1185">Reference proteome</keyword>
<sequence length="196" mass="23152">MHLNKIQNYFIVFIELSSCQLLIESIESTQKFEMLFMVFLYIRSTDSRDCVDNVKGLCETNNIFGWCFHDKVTGVFNCDSSMYCANQEFLRGKMNSTGCFDRASDDIKCCCNEADMCNYNFLNLKMEATIGYQSCIFNYQTSETTIHFKNCIDPWCFAYLKYVWIFFILNNSLHYILKQFFLLNCCSYSFLKIYNE</sequence>
<reference evidence="3" key="1">
    <citation type="submission" date="2017-02" db="UniProtKB">
        <authorList>
            <consortium name="WormBaseParasite"/>
        </authorList>
    </citation>
    <scope>IDENTIFICATION</scope>
</reference>
<evidence type="ECO:0000313" key="1">
    <source>
        <dbReference type="EMBL" id="VDN03724.1"/>
    </source>
</evidence>
<dbReference type="WBParaSite" id="TCLT_0000639001-mRNA-1">
    <property type="protein sequence ID" value="TCLT_0000639001-mRNA-1"/>
    <property type="gene ID" value="TCLT_0000639001"/>
</dbReference>
<dbReference type="OrthoDB" id="5872406at2759"/>
<name>A0A0N5D0Q3_THECL</name>
<dbReference type="AlphaFoldDB" id="A0A0N5D0Q3"/>
<dbReference type="Proteomes" id="UP000276776">
    <property type="component" value="Unassembled WGS sequence"/>
</dbReference>
<reference evidence="1 2" key="2">
    <citation type="submission" date="2018-11" db="EMBL/GenBank/DDBJ databases">
        <authorList>
            <consortium name="Pathogen Informatics"/>
        </authorList>
    </citation>
    <scope>NUCLEOTIDE SEQUENCE [LARGE SCALE GENOMIC DNA]</scope>
</reference>
<organism evidence="3">
    <name type="scientific">Thelazia callipaeda</name>
    <name type="common">Oriental eyeworm</name>
    <name type="synonym">Parasitic nematode</name>
    <dbReference type="NCBI Taxonomy" id="103827"/>
    <lineage>
        <taxon>Eukaryota</taxon>
        <taxon>Metazoa</taxon>
        <taxon>Ecdysozoa</taxon>
        <taxon>Nematoda</taxon>
        <taxon>Chromadorea</taxon>
        <taxon>Rhabditida</taxon>
        <taxon>Spirurina</taxon>
        <taxon>Spiruromorpha</taxon>
        <taxon>Thelazioidea</taxon>
        <taxon>Thelaziidae</taxon>
        <taxon>Thelazia</taxon>
    </lineage>
</organism>
<proteinExistence type="predicted"/>
<accession>A0A0N5D0Q3</accession>
<evidence type="ECO:0000313" key="2">
    <source>
        <dbReference type="Proteomes" id="UP000276776"/>
    </source>
</evidence>
<dbReference type="EMBL" id="UYYF01004410">
    <property type="protein sequence ID" value="VDN03724.1"/>
    <property type="molecule type" value="Genomic_DNA"/>
</dbReference>
<protein>
    <submittedName>
        <fullName evidence="1 3">Uncharacterized protein</fullName>
    </submittedName>
</protein>
<gene>
    <name evidence="1" type="ORF">TCLT_LOCUS6379</name>
</gene>
<evidence type="ECO:0000313" key="3">
    <source>
        <dbReference type="WBParaSite" id="TCLT_0000639001-mRNA-1"/>
    </source>
</evidence>